<dbReference type="Proteomes" id="UP000824246">
    <property type="component" value="Unassembled WGS sequence"/>
</dbReference>
<dbReference type="Pfam" id="PF19295">
    <property type="entry name" value="SufBD_N"/>
    <property type="match status" value="1"/>
</dbReference>
<dbReference type="NCBIfam" id="TIGR01981">
    <property type="entry name" value="sufD"/>
    <property type="match status" value="1"/>
</dbReference>
<dbReference type="InterPro" id="IPR000825">
    <property type="entry name" value="SUF_FeS_clus_asmbl_SufBD_core"/>
</dbReference>
<accession>A0A9D1VQI1</accession>
<evidence type="ECO:0000313" key="4">
    <source>
        <dbReference type="EMBL" id="HIX45034.1"/>
    </source>
</evidence>
<reference evidence="4" key="1">
    <citation type="journal article" date="2021" name="PeerJ">
        <title>Extensive microbial diversity within the chicken gut microbiome revealed by metagenomics and culture.</title>
        <authorList>
            <person name="Gilroy R."/>
            <person name="Ravi A."/>
            <person name="Getino M."/>
            <person name="Pursley I."/>
            <person name="Horton D.L."/>
            <person name="Alikhan N.F."/>
            <person name="Baker D."/>
            <person name="Gharbi K."/>
            <person name="Hall N."/>
            <person name="Watson M."/>
            <person name="Adriaenssens E.M."/>
            <person name="Foster-Nyarko E."/>
            <person name="Jarju S."/>
            <person name="Secka A."/>
            <person name="Antonio M."/>
            <person name="Oren A."/>
            <person name="Chaudhuri R.R."/>
            <person name="La Ragione R."/>
            <person name="Hildebrand F."/>
            <person name="Pallen M.J."/>
        </authorList>
    </citation>
    <scope>NUCLEOTIDE SEQUENCE</scope>
    <source>
        <strain evidence="4">ChiHjej12B11-16260</strain>
    </source>
</reference>
<evidence type="ECO:0000259" key="3">
    <source>
        <dbReference type="Pfam" id="PF19295"/>
    </source>
</evidence>
<dbReference type="SUPFAM" id="SSF101960">
    <property type="entry name" value="Stabilizer of iron transporter SufD"/>
    <property type="match status" value="1"/>
</dbReference>
<proteinExistence type="inferred from homology"/>
<reference evidence="4" key="2">
    <citation type="submission" date="2021-04" db="EMBL/GenBank/DDBJ databases">
        <authorList>
            <person name="Gilroy R."/>
        </authorList>
    </citation>
    <scope>NUCLEOTIDE SEQUENCE</scope>
    <source>
        <strain evidence="4">ChiHjej12B11-16260</strain>
    </source>
</reference>
<evidence type="ECO:0000259" key="2">
    <source>
        <dbReference type="Pfam" id="PF01458"/>
    </source>
</evidence>
<organism evidence="4 5">
    <name type="scientific">Candidatus Barnesiella excrementipullorum</name>
    <dbReference type="NCBI Taxonomy" id="2838479"/>
    <lineage>
        <taxon>Bacteria</taxon>
        <taxon>Pseudomonadati</taxon>
        <taxon>Bacteroidota</taxon>
        <taxon>Bacteroidia</taxon>
        <taxon>Bacteroidales</taxon>
        <taxon>Barnesiellaceae</taxon>
        <taxon>Barnesiella</taxon>
    </lineage>
</organism>
<name>A0A9D1VQI1_9BACT</name>
<dbReference type="PANTHER" id="PTHR43575">
    <property type="entry name" value="PROTEIN ABCI7, CHLOROPLASTIC"/>
    <property type="match status" value="1"/>
</dbReference>
<dbReference type="InterPro" id="IPR055346">
    <property type="entry name" value="Fe-S_cluster_assembly_SufBD"/>
</dbReference>
<sequence>MQEAIRQYTDLYKTQRDAIESHSAPVLNALRTEALACVEEKGLPTNKDEGYHHTDIEALYAPDYGLNINRIALPTSAHEGLRCDVPNLTSQLYFLVGDCFRAPEKTRQLPEGVIAGSLCEAALQHPDLVARYYGKIAEMKNDGTVALNTMLAQDGFFLYIPSHTILERPIQLINLIGGNIPTMNNRRILIVAEEGAQAKILVCDHSEETGINHLITQVTEIWAGKDSVIDYYNLEENLPETRRVTSTYVHQEEGSNVLVNGITLRNGITRDNYHITLAGTHAETQLCGMAIADGEEQVDISTFIDHRAAYCRSNELFKFVLNDRSQGAFAGRILVQPGAQKTEAYQSNKNLCASDEAHIYTKPQLEIYADDVKCSHGATVGQLDQQALFYMRTRGISEAEARMLLMFAFMSDVIGHVRLDALKERLRQLVERRFRGELSTCKQCNIHIKP</sequence>
<evidence type="ECO:0000313" key="5">
    <source>
        <dbReference type="Proteomes" id="UP000824246"/>
    </source>
</evidence>
<dbReference type="GO" id="GO:0016226">
    <property type="term" value="P:iron-sulfur cluster assembly"/>
    <property type="evidence" value="ECO:0007669"/>
    <property type="project" value="InterPro"/>
</dbReference>
<feature type="domain" description="SUF system FeS cluster assembly SufBD core" evidence="2">
    <location>
        <begin position="182"/>
        <end position="409"/>
    </location>
</feature>
<dbReference type="InterPro" id="IPR037284">
    <property type="entry name" value="SUF_FeS_clus_asmbl_SufBD_sf"/>
</dbReference>
<comment type="caution">
    <text evidence="4">The sequence shown here is derived from an EMBL/GenBank/DDBJ whole genome shotgun (WGS) entry which is preliminary data.</text>
</comment>
<gene>
    <name evidence="4" type="primary">sufD</name>
    <name evidence="4" type="ORF">H9982_02310</name>
</gene>
<feature type="domain" description="SUF system FeS cluster assembly SufBD N-terminal" evidence="3">
    <location>
        <begin position="5"/>
        <end position="172"/>
    </location>
</feature>
<dbReference type="EMBL" id="DXFB01000059">
    <property type="protein sequence ID" value="HIX45034.1"/>
    <property type="molecule type" value="Genomic_DNA"/>
</dbReference>
<protein>
    <submittedName>
        <fullName evidence="4">Fe-S cluster assembly protein SufD</fullName>
    </submittedName>
</protein>
<comment type="similarity">
    <text evidence="1">Belongs to the iron-sulfur cluster assembly SufBD family.</text>
</comment>
<dbReference type="InterPro" id="IPR011542">
    <property type="entry name" value="SUF_FeS_clus_asmbl_SufD"/>
</dbReference>
<evidence type="ECO:0000256" key="1">
    <source>
        <dbReference type="ARBA" id="ARBA00043967"/>
    </source>
</evidence>
<dbReference type="InterPro" id="IPR045595">
    <property type="entry name" value="SufBD_N"/>
</dbReference>
<dbReference type="PANTHER" id="PTHR43575:SF1">
    <property type="entry name" value="PROTEIN ABCI7, CHLOROPLASTIC"/>
    <property type="match status" value="1"/>
</dbReference>
<dbReference type="AlphaFoldDB" id="A0A9D1VQI1"/>
<dbReference type="Pfam" id="PF01458">
    <property type="entry name" value="SUFBD_core"/>
    <property type="match status" value="1"/>
</dbReference>